<dbReference type="Proteomes" id="UP000317650">
    <property type="component" value="Chromosome 1"/>
</dbReference>
<feature type="domain" description="RIN4 pathogenic type III effector avirulence factor Avr cleavage site" evidence="2">
    <location>
        <begin position="9"/>
        <end position="37"/>
    </location>
</feature>
<dbReference type="PANTHER" id="PTHR33159">
    <property type="entry name" value="RPM1-INTERACTING PROTEIN 4 (RIN4) FAMILY PROTEIN"/>
    <property type="match status" value="1"/>
</dbReference>
<keyword evidence="4" id="KW-1185">Reference proteome</keyword>
<evidence type="ECO:0000256" key="1">
    <source>
        <dbReference type="SAM" id="MobiDB-lite"/>
    </source>
</evidence>
<sequence>MSRGVNHCPSLGEWDVNNPASADGFTIIFNKARDEKKTGGISGATETPTRNNVGGLQPDETYQYPTKSLVMTDNINDSKL</sequence>
<organism evidence="3 4">
    <name type="scientific">Musa balbisiana</name>
    <name type="common">Banana</name>
    <dbReference type="NCBI Taxonomy" id="52838"/>
    <lineage>
        <taxon>Eukaryota</taxon>
        <taxon>Viridiplantae</taxon>
        <taxon>Streptophyta</taxon>
        <taxon>Embryophyta</taxon>
        <taxon>Tracheophyta</taxon>
        <taxon>Spermatophyta</taxon>
        <taxon>Magnoliopsida</taxon>
        <taxon>Liliopsida</taxon>
        <taxon>Zingiberales</taxon>
        <taxon>Musaceae</taxon>
        <taxon>Musa</taxon>
    </lineage>
</organism>
<feature type="compositionally biased region" description="Polar residues" evidence="1">
    <location>
        <begin position="44"/>
        <end position="54"/>
    </location>
</feature>
<evidence type="ECO:0000313" key="4">
    <source>
        <dbReference type="Proteomes" id="UP000317650"/>
    </source>
</evidence>
<feature type="region of interest" description="Disordered" evidence="1">
    <location>
        <begin position="36"/>
        <end position="65"/>
    </location>
</feature>
<dbReference type="Pfam" id="PF05627">
    <property type="entry name" value="AvrRpt-cleavage"/>
    <property type="match status" value="1"/>
</dbReference>
<evidence type="ECO:0000259" key="2">
    <source>
        <dbReference type="Pfam" id="PF05627"/>
    </source>
</evidence>
<dbReference type="EMBL" id="PYDT01000004">
    <property type="protein sequence ID" value="THU63626.1"/>
    <property type="molecule type" value="Genomic_DNA"/>
</dbReference>
<proteinExistence type="predicted"/>
<dbReference type="AlphaFoldDB" id="A0A4V4H7F4"/>
<evidence type="ECO:0000313" key="3">
    <source>
        <dbReference type="EMBL" id="THU63626.1"/>
    </source>
</evidence>
<dbReference type="InterPro" id="IPR008700">
    <property type="entry name" value="TypeIII_avirulence_cleave"/>
</dbReference>
<accession>A0A4V4H7F4</accession>
<name>A0A4V4H7F4_MUSBA</name>
<comment type="caution">
    <text evidence="3">The sequence shown here is derived from an EMBL/GenBank/DDBJ whole genome shotgun (WGS) entry which is preliminary data.</text>
</comment>
<dbReference type="PANTHER" id="PTHR33159:SF83">
    <property type="entry name" value="RIN4 PATHOGENIC TYPE III EFFECTOR AVIRULENCE FACTOR AVR CLEAVAGE SITE DOMAIN-CONTAINING PROTEIN"/>
    <property type="match status" value="1"/>
</dbReference>
<reference evidence="3 4" key="1">
    <citation type="journal article" date="2019" name="Nat. Plants">
        <title>Genome sequencing of Musa balbisiana reveals subgenome evolution and function divergence in polyploid bananas.</title>
        <authorList>
            <person name="Yao X."/>
        </authorList>
    </citation>
    <scope>NUCLEOTIDE SEQUENCE [LARGE SCALE GENOMIC DNA]</scope>
    <source>
        <strain evidence="4">cv. DH-PKW</strain>
        <tissue evidence="3">Leaves</tissue>
    </source>
</reference>
<dbReference type="InterPro" id="IPR040387">
    <property type="entry name" value="RIN4/NOI4"/>
</dbReference>
<protein>
    <recommendedName>
        <fullName evidence="2">RIN4 pathogenic type III effector avirulence factor Avr cleavage site domain-containing protein</fullName>
    </recommendedName>
</protein>
<gene>
    <name evidence="3" type="ORF">C4D60_Mb01t17800</name>
</gene>